<evidence type="ECO:0000256" key="3">
    <source>
        <dbReference type="ARBA" id="ARBA00022824"/>
    </source>
</evidence>
<dbReference type="CDD" id="cd23995">
    <property type="entry name" value="Seipin_BSCL2_like"/>
    <property type="match status" value="1"/>
</dbReference>
<feature type="transmembrane region" description="Helical" evidence="8">
    <location>
        <begin position="250"/>
        <end position="270"/>
    </location>
</feature>
<feature type="transmembrane region" description="Helical" evidence="8">
    <location>
        <begin position="485"/>
        <end position="509"/>
    </location>
</feature>
<dbReference type="GO" id="GO:0140042">
    <property type="term" value="P:lipid droplet formation"/>
    <property type="evidence" value="ECO:0007669"/>
    <property type="project" value="UniProtKB-ARBA"/>
</dbReference>
<reference evidence="9 10" key="1">
    <citation type="journal article" date="2013" name="Nat. Commun.">
        <title>The evolution and pathogenic mechanisms of the rice sheath blight pathogen.</title>
        <authorList>
            <person name="Zheng A."/>
            <person name="Lin R."/>
            <person name="Xu L."/>
            <person name="Qin P."/>
            <person name="Tang C."/>
            <person name="Ai P."/>
            <person name="Zhang D."/>
            <person name="Liu Y."/>
            <person name="Sun Z."/>
            <person name="Feng H."/>
            <person name="Wang Y."/>
            <person name="Chen Y."/>
            <person name="Liang X."/>
            <person name="Fu R."/>
            <person name="Li Q."/>
            <person name="Zhang J."/>
            <person name="Yu X."/>
            <person name="Xie Z."/>
            <person name="Ding L."/>
            <person name="Guan P."/>
            <person name="Tang J."/>
            <person name="Liang Y."/>
            <person name="Wang S."/>
            <person name="Deng Q."/>
            <person name="Li S."/>
            <person name="Zhu J."/>
            <person name="Wang L."/>
            <person name="Liu H."/>
            <person name="Li P."/>
        </authorList>
    </citation>
    <scope>NUCLEOTIDE SEQUENCE [LARGE SCALE GENOMIC DNA]</scope>
    <source>
        <strain evidence="10">AG-1 IA</strain>
    </source>
</reference>
<comment type="subcellular location">
    <subcellularLocation>
        <location evidence="1">Endoplasmic reticulum membrane</location>
        <topology evidence="1">Multi-pass membrane protein</topology>
    </subcellularLocation>
</comment>
<evidence type="ECO:0000256" key="8">
    <source>
        <dbReference type="SAM" id="Phobius"/>
    </source>
</evidence>
<dbReference type="PANTHER" id="PTHR21212">
    <property type="entry name" value="BERNARDINELLI-SEIP CONGENITAL LIPODYSTROPHY 2 HOMOLOG BSCL2 PROTEIN"/>
    <property type="match status" value="1"/>
</dbReference>
<dbReference type="EMBL" id="AFRT01001046">
    <property type="protein sequence ID" value="ELU41501.1"/>
    <property type="molecule type" value="Genomic_DNA"/>
</dbReference>
<proteinExistence type="predicted"/>
<protein>
    <submittedName>
        <fullName evidence="9">Seipin domain-containing protein</fullName>
    </submittedName>
</protein>
<dbReference type="AlphaFoldDB" id="L8WTM8"/>
<evidence type="ECO:0000256" key="2">
    <source>
        <dbReference type="ARBA" id="ARBA00022692"/>
    </source>
</evidence>
<dbReference type="STRING" id="983506.L8WTM8"/>
<evidence type="ECO:0000256" key="4">
    <source>
        <dbReference type="ARBA" id="ARBA00022989"/>
    </source>
</evidence>
<keyword evidence="4 8" id="KW-1133">Transmembrane helix</keyword>
<feature type="region of interest" description="Disordered" evidence="7">
    <location>
        <begin position="518"/>
        <end position="578"/>
    </location>
</feature>
<dbReference type="Pfam" id="PF06775">
    <property type="entry name" value="Seipin"/>
    <property type="match status" value="1"/>
</dbReference>
<accession>L8WTM8</accession>
<evidence type="ECO:0000313" key="10">
    <source>
        <dbReference type="Proteomes" id="UP000011668"/>
    </source>
</evidence>
<dbReference type="InterPro" id="IPR009617">
    <property type="entry name" value="Seipin"/>
</dbReference>
<evidence type="ECO:0000256" key="7">
    <source>
        <dbReference type="SAM" id="MobiDB-lite"/>
    </source>
</evidence>
<keyword evidence="3" id="KW-0256">Endoplasmic reticulum</keyword>
<dbReference type="Proteomes" id="UP000011668">
    <property type="component" value="Unassembled WGS sequence"/>
</dbReference>
<feature type="transmembrane region" description="Helical" evidence="8">
    <location>
        <begin position="282"/>
        <end position="306"/>
    </location>
</feature>
<dbReference type="GO" id="GO:0005789">
    <property type="term" value="C:endoplasmic reticulum membrane"/>
    <property type="evidence" value="ECO:0007669"/>
    <property type="project" value="UniProtKB-SubCell"/>
</dbReference>
<comment type="caution">
    <text evidence="9">The sequence shown here is derived from an EMBL/GenBank/DDBJ whole genome shotgun (WGS) entry which is preliminary data.</text>
</comment>
<keyword evidence="6 8" id="KW-0472">Membrane</keyword>
<evidence type="ECO:0000256" key="1">
    <source>
        <dbReference type="ARBA" id="ARBA00004477"/>
    </source>
</evidence>
<evidence type="ECO:0000256" key="5">
    <source>
        <dbReference type="ARBA" id="ARBA00023098"/>
    </source>
</evidence>
<dbReference type="OrthoDB" id="3990054at2759"/>
<feature type="compositionally biased region" description="Polar residues" evidence="7">
    <location>
        <begin position="547"/>
        <end position="559"/>
    </location>
</feature>
<dbReference type="GO" id="GO:0006629">
    <property type="term" value="P:lipid metabolic process"/>
    <property type="evidence" value="ECO:0007669"/>
    <property type="project" value="UniProtKB-KW"/>
</dbReference>
<evidence type="ECO:0000313" key="9">
    <source>
        <dbReference type="EMBL" id="ELU41501.1"/>
    </source>
</evidence>
<name>L8WTM8_THACA</name>
<keyword evidence="2 8" id="KW-0812">Transmembrane</keyword>
<sequence length="578" mass="64217">MKALPPENLPQNVQTKRLWSSLSENTNPDRVQDAYTDAGQRVMPIITNLEPLMLAIWHMAQWSLDLNFHAKSQRRLAMAFVAEEGGKLGPVRTVEGDLTLKKCTRLSASNQPRDQLTRHMIPILVFKTLRAIPRIIIVKQHDIRLLLYCFRCESVDKFNPERPILSRLWPNVLTPGRAVDRSTNGTLAGSLRIYDSLNINAKFTHRWAEADRISHDHKPESAGYFNPMDHTTIKPTTREARVEGLVRDGLTGVAEWIIFLIRIGLFILSIPRRTLPTVLHVAAFTTILPALLAISVGAGITVVKLIPDGWNVELWMQYGEQATPFARTSLPALTPGQPYDVLLSLQVPLTPENLALGNFMTKLILTDAKNSTVATANRPQSLVLRERSSWIPFLKHSPQTETIVVPLLDHWSPSSQPGNLLNHGVAVARGTSHMGFHAFVAVGRPDAWKSIGSGQGKELSIARATLQGHVKLHGIRGFFARHKHLLFTLTTVVFFVASTGAALIFYLVLAPSLSEGDNTGVDTKPLIQEQGTQTTPRMRFKDYDTEPPSTSETEYSWTSGGPGSRIKVESDEDETSTE</sequence>
<evidence type="ECO:0000256" key="6">
    <source>
        <dbReference type="ARBA" id="ARBA00023136"/>
    </source>
</evidence>
<organism evidence="9 10">
    <name type="scientific">Thanatephorus cucumeris (strain AG1-IA)</name>
    <name type="common">Rice sheath blight fungus</name>
    <name type="synonym">Rhizoctonia solani</name>
    <dbReference type="NCBI Taxonomy" id="983506"/>
    <lineage>
        <taxon>Eukaryota</taxon>
        <taxon>Fungi</taxon>
        <taxon>Dikarya</taxon>
        <taxon>Basidiomycota</taxon>
        <taxon>Agaricomycotina</taxon>
        <taxon>Agaricomycetes</taxon>
        <taxon>Cantharellales</taxon>
        <taxon>Ceratobasidiaceae</taxon>
        <taxon>Rhizoctonia</taxon>
        <taxon>Rhizoctonia solani AG-1</taxon>
    </lineage>
</organism>
<dbReference type="HOGENOM" id="CLU_471867_0_0_1"/>
<dbReference type="PANTHER" id="PTHR21212:SF0">
    <property type="entry name" value="SEIPIN"/>
    <property type="match status" value="1"/>
</dbReference>
<keyword evidence="5" id="KW-0443">Lipid metabolism</keyword>
<gene>
    <name evidence="9" type="ORF">AG1IA_04474</name>
</gene>
<keyword evidence="10" id="KW-1185">Reference proteome</keyword>